<gene>
    <name evidence="15" type="ORF">B2M26_07055</name>
</gene>
<feature type="transmembrane region" description="Helical" evidence="13">
    <location>
        <begin position="226"/>
        <end position="255"/>
    </location>
</feature>
<keyword evidence="7" id="KW-0479">Metal-binding</keyword>
<evidence type="ECO:0000256" key="8">
    <source>
        <dbReference type="ARBA" id="ARBA00022801"/>
    </source>
</evidence>
<evidence type="ECO:0000256" key="11">
    <source>
        <dbReference type="ARBA" id="ARBA00023049"/>
    </source>
</evidence>
<feature type="transmembrane region" description="Helical" evidence="13">
    <location>
        <begin position="20"/>
        <end position="40"/>
    </location>
</feature>
<dbReference type="PANTHER" id="PTHR35864:SF1">
    <property type="entry name" value="ZINC METALLOPROTEASE YWHC-RELATED"/>
    <property type="match status" value="1"/>
</dbReference>
<keyword evidence="10 13" id="KW-1133">Transmembrane helix</keyword>
<dbReference type="Pfam" id="PF02163">
    <property type="entry name" value="Peptidase_M50"/>
    <property type="match status" value="1"/>
</dbReference>
<accession>A0A1V4EUN8</accession>
<evidence type="ECO:0000256" key="12">
    <source>
        <dbReference type="ARBA" id="ARBA00023136"/>
    </source>
</evidence>
<dbReference type="GO" id="GO:0008237">
    <property type="term" value="F:metallopeptidase activity"/>
    <property type="evidence" value="ECO:0007669"/>
    <property type="project" value="UniProtKB-KW"/>
</dbReference>
<dbReference type="GO" id="GO:0046872">
    <property type="term" value="F:metal ion binding"/>
    <property type="evidence" value="ECO:0007669"/>
    <property type="project" value="UniProtKB-KW"/>
</dbReference>
<dbReference type="InterPro" id="IPR044537">
    <property type="entry name" value="Rip2-like"/>
</dbReference>
<name>A0A1V4EUN8_9BACL</name>
<comment type="cofactor">
    <cofactor evidence="1">
        <name>Zn(2+)</name>
        <dbReference type="ChEBI" id="CHEBI:29105"/>
    </cofactor>
</comment>
<feature type="transmembrane region" description="Helical" evidence="13">
    <location>
        <begin position="276"/>
        <end position="302"/>
    </location>
</feature>
<feature type="transmembrane region" description="Helical" evidence="13">
    <location>
        <begin position="184"/>
        <end position="214"/>
    </location>
</feature>
<proteinExistence type="inferred from homology"/>
<dbReference type="CDD" id="cd06158">
    <property type="entry name" value="S2P-M50_like_1"/>
    <property type="match status" value="1"/>
</dbReference>
<comment type="similarity">
    <text evidence="3">Belongs to the peptidase M50B family.</text>
</comment>
<evidence type="ECO:0000256" key="1">
    <source>
        <dbReference type="ARBA" id="ARBA00001947"/>
    </source>
</evidence>
<evidence type="ECO:0000256" key="5">
    <source>
        <dbReference type="ARBA" id="ARBA00022670"/>
    </source>
</evidence>
<keyword evidence="6 13" id="KW-0812">Transmembrane</keyword>
<keyword evidence="11" id="KW-0482">Metalloprotease</keyword>
<dbReference type="InterPro" id="IPR008915">
    <property type="entry name" value="Peptidase_M50"/>
</dbReference>
<dbReference type="AlphaFoldDB" id="A0A1V4EUN8"/>
<dbReference type="GO" id="GO:0006508">
    <property type="term" value="P:proteolysis"/>
    <property type="evidence" value="ECO:0007669"/>
    <property type="project" value="UniProtKB-KW"/>
</dbReference>
<dbReference type="GO" id="GO:0005886">
    <property type="term" value="C:plasma membrane"/>
    <property type="evidence" value="ECO:0007669"/>
    <property type="project" value="UniProtKB-SubCell"/>
</dbReference>
<feature type="domain" description="Peptidase M50" evidence="14">
    <location>
        <begin position="111"/>
        <end position="284"/>
    </location>
</feature>
<evidence type="ECO:0000256" key="3">
    <source>
        <dbReference type="ARBA" id="ARBA00007931"/>
    </source>
</evidence>
<organism evidence="15 16">
    <name type="scientific">Ferroacidibacillus organovorans</name>
    <dbReference type="NCBI Taxonomy" id="1765683"/>
    <lineage>
        <taxon>Bacteria</taxon>
        <taxon>Bacillati</taxon>
        <taxon>Bacillota</taxon>
        <taxon>Bacilli</taxon>
        <taxon>Bacillales</taxon>
        <taxon>Alicyclobacillaceae</taxon>
        <taxon>Ferroacidibacillus</taxon>
    </lineage>
</organism>
<feature type="transmembrane region" description="Helical" evidence="13">
    <location>
        <begin position="154"/>
        <end position="172"/>
    </location>
</feature>
<evidence type="ECO:0000256" key="7">
    <source>
        <dbReference type="ARBA" id="ARBA00022723"/>
    </source>
</evidence>
<comment type="subcellular location">
    <subcellularLocation>
        <location evidence="2">Cell membrane</location>
        <topology evidence="2">Multi-pass membrane protein</topology>
    </subcellularLocation>
</comment>
<evidence type="ECO:0000313" key="16">
    <source>
        <dbReference type="Proteomes" id="UP000190229"/>
    </source>
</evidence>
<keyword evidence="12 13" id="KW-0472">Membrane</keyword>
<dbReference type="EMBL" id="MWPS01000016">
    <property type="protein sequence ID" value="OPG16611.1"/>
    <property type="molecule type" value="Genomic_DNA"/>
</dbReference>
<keyword evidence="9" id="KW-0862">Zinc</keyword>
<evidence type="ECO:0000259" key="14">
    <source>
        <dbReference type="Pfam" id="PF02163"/>
    </source>
</evidence>
<comment type="caution">
    <text evidence="15">The sequence shown here is derived from an EMBL/GenBank/DDBJ whole genome shotgun (WGS) entry which is preliminary data.</text>
</comment>
<keyword evidence="8" id="KW-0378">Hydrolase</keyword>
<evidence type="ECO:0000256" key="13">
    <source>
        <dbReference type="SAM" id="Phobius"/>
    </source>
</evidence>
<dbReference type="InterPro" id="IPR052348">
    <property type="entry name" value="Metallopeptidase_M50B"/>
</dbReference>
<sequence>MVQAHHAIAGFATNSYVRLVRPFALMLAYFLFQSITFCSIPSKSLHSSHRLSVFARVPAPKSRRTRASMARFGRCCQRESKRSIVPRTDRSVDSERGGNRLLFLSHNMIFILIAFVVGLSFHEFGHALAAFLVGDDTAKRQGRLTLNPLVHLDLIGFIVVIFAGFGWARPVVFDPRRIRGNVRVGIIFIALAGPLMNLFLAVISGIVLVSFNMLTSSAYMTGLGQFVFYLFLYMMQLNVALAIFNLIPIPPLDGWQILHHLMPRKMYLKTASFERFGMIILLIFLISPLGSSVIGTTTQYVLNAWFRNF</sequence>
<dbReference type="PANTHER" id="PTHR35864">
    <property type="entry name" value="ZINC METALLOPROTEASE MJ0611-RELATED"/>
    <property type="match status" value="1"/>
</dbReference>
<evidence type="ECO:0000256" key="2">
    <source>
        <dbReference type="ARBA" id="ARBA00004651"/>
    </source>
</evidence>
<feature type="transmembrane region" description="Helical" evidence="13">
    <location>
        <begin position="109"/>
        <end position="134"/>
    </location>
</feature>
<evidence type="ECO:0000256" key="6">
    <source>
        <dbReference type="ARBA" id="ARBA00022692"/>
    </source>
</evidence>
<evidence type="ECO:0000256" key="4">
    <source>
        <dbReference type="ARBA" id="ARBA00022475"/>
    </source>
</evidence>
<dbReference type="Proteomes" id="UP000190229">
    <property type="component" value="Unassembled WGS sequence"/>
</dbReference>
<keyword evidence="5" id="KW-0645">Protease</keyword>
<reference evidence="15 16" key="1">
    <citation type="submission" date="2017-02" db="EMBL/GenBank/DDBJ databases">
        <title>Draft genome of Acidibacillus ferrooxidans Huett2.</title>
        <authorList>
            <person name="Schopf S."/>
        </authorList>
    </citation>
    <scope>NUCLEOTIDE SEQUENCE [LARGE SCALE GENOMIC DNA]</scope>
    <source>
        <strain evidence="15 16">Huett2</strain>
    </source>
</reference>
<keyword evidence="4" id="KW-1003">Cell membrane</keyword>
<evidence type="ECO:0000256" key="10">
    <source>
        <dbReference type="ARBA" id="ARBA00022989"/>
    </source>
</evidence>
<evidence type="ECO:0000256" key="9">
    <source>
        <dbReference type="ARBA" id="ARBA00022833"/>
    </source>
</evidence>
<keyword evidence="16" id="KW-1185">Reference proteome</keyword>
<protein>
    <recommendedName>
        <fullName evidence="14">Peptidase M50 domain-containing protein</fullName>
    </recommendedName>
</protein>
<evidence type="ECO:0000313" key="15">
    <source>
        <dbReference type="EMBL" id="OPG16611.1"/>
    </source>
</evidence>